<feature type="compositionally biased region" description="Basic and acidic residues" evidence="1">
    <location>
        <begin position="98"/>
        <end position="108"/>
    </location>
</feature>
<dbReference type="Proteomes" id="UP001465976">
    <property type="component" value="Unassembled WGS sequence"/>
</dbReference>
<protein>
    <submittedName>
        <fullName evidence="3">Uncharacterized protein</fullName>
    </submittedName>
</protein>
<organism evidence="3 4">
    <name type="scientific">Marasmius crinis-equi</name>
    <dbReference type="NCBI Taxonomy" id="585013"/>
    <lineage>
        <taxon>Eukaryota</taxon>
        <taxon>Fungi</taxon>
        <taxon>Dikarya</taxon>
        <taxon>Basidiomycota</taxon>
        <taxon>Agaricomycotina</taxon>
        <taxon>Agaricomycetes</taxon>
        <taxon>Agaricomycetidae</taxon>
        <taxon>Agaricales</taxon>
        <taxon>Marasmiineae</taxon>
        <taxon>Marasmiaceae</taxon>
        <taxon>Marasmius</taxon>
    </lineage>
</organism>
<feature type="signal peptide" evidence="2">
    <location>
        <begin position="1"/>
        <end position="24"/>
    </location>
</feature>
<proteinExistence type="predicted"/>
<evidence type="ECO:0000313" key="3">
    <source>
        <dbReference type="EMBL" id="KAL0571840.1"/>
    </source>
</evidence>
<gene>
    <name evidence="3" type="ORF">V5O48_010120</name>
</gene>
<keyword evidence="4" id="KW-1185">Reference proteome</keyword>
<sequence>MLSLYKNIIFAFALATILVSQGMGAPTAQTQTDPGQDHSGGLAFDRWKALNDKHSRANGNFGEKRMSWLTRSDEPEPDFSWGIANRSQDGTSTSDQVDIEHVRERETDNSDWAGGYTGF</sequence>
<name>A0ABR3F9C1_9AGAR</name>
<reference evidence="3 4" key="1">
    <citation type="submission" date="2024-02" db="EMBL/GenBank/DDBJ databases">
        <title>A draft genome for the cacao thread blight pathogen Marasmius crinis-equi.</title>
        <authorList>
            <person name="Cohen S.P."/>
            <person name="Baruah I.K."/>
            <person name="Amoako-Attah I."/>
            <person name="Bukari Y."/>
            <person name="Meinhardt L.W."/>
            <person name="Bailey B.A."/>
        </authorList>
    </citation>
    <scope>NUCLEOTIDE SEQUENCE [LARGE SCALE GENOMIC DNA]</scope>
    <source>
        <strain evidence="3 4">GH-76</strain>
    </source>
</reference>
<feature type="compositionally biased region" description="Polar residues" evidence="1">
    <location>
        <begin position="85"/>
        <end position="96"/>
    </location>
</feature>
<feature type="region of interest" description="Disordered" evidence="1">
    <location>
        <begin position="66"/>
        <end position="119"/>
    </location>
</feature>
<feature type="chain" id="PRO_5046420872" evidence="2">
    <location>
        <begin position="25"/>
        <end position="119"/>
    </location>
</feature>
<keyword evidence="2" id="KW-0732">Signal</keyword>
<comment type="caution">
    <text evidence="3">The sequence shown here is derived from an EMBL/GenBank/DDBJ whole genome shotgun (WGS) entry which is preliminary data.</text>
</comment>
<accession>A0ABR3F9C1</accession>
<evidence type="ECO:0000256" key="2">
    <source>
        <dbReference type="SAM" id="SignalP"/>
    </source>
</evidence>
<dbReference type="EMBL" id="JBAHYK010000708">
    <property type="protein sequence ID" value="KAL0571840.1"/>
    <property type="molecule type" value="Genomic_DNA"/>
</dbReference>
<evidence type="ECO:0000313" key="4">
    <source>
        <dbReference type="Proteomes" id="UP001465976"/>
    </source>
</evidence>
<evidence type="ECO:0000256" key="1">
    <source>
        <dbReference type="SAM" id="MobiDB-lite"/>
    </source>
</evidence>